<feature type="signal peptide" evidence="9">
    <location>
        <begin position="1"/>
        <end position="25"/>
    </location>
</feature>
<keyword evidence="11" id="KW-1185">Reference proteome</keyword>
<dbReference type="AlphaFoldDB" id="A0A4R7B4F2"/>
<comment type="caution">
    <text evidence="10">The sequence shown here is derived from an EMBL/GenBank/DDBJ whole genome shotgun (WGS) entry which is preliminary data.</text>
</comment>
<reference evidence="10 11" key="1">
    <citation type="submission" date="2019-03" db="EMBL/GenBank/DDBJ databases">
        <title>Genomic Encyclopedia of Type Strains, Phase III (KMG-III): the genomes of soil and plant-associated and newly described type strains.</title>
        <authorList>
            <person name="Whitman W."/>
        </authorList>
    </citation>
    <scope>NUCLEOTIDE SEQUENCE [LARGE SCALE GENOMIC DNA]</scope>
    <source>
        <strain evidence="10 11">CECT 8976</strain>
    </source>
</reference>
<evidence type="ECO:0000256" key="3">
    <source>
        <dbReference type="ARBA" id="ARBA00022452"/>
    </source>
</evidence>
<dbReference type="PANTHER" id="PTHR35093">
    <property type="entry name" value="OUTER MEMBRANE PROTEIN NMB0088-RELATED"/>
    <property type="match status" value="1"/>
</dbReference>
<accession>A0A4R7B4F2</accession>
<keyword evidence="7" id="KW-0998">Cell outer membrane</keyword>
<dbReference type="RefSeq" id="WP_133681564.1">
    <property type="nucleotide sequence ID" value="NZ_SNZP01000009.1"/>
</dbReference>
<keyword evidence="3" id="KW-1134">Transmembrane beta strand</keyword>
<keyword evidence="4" id="KW-0812">Transmembrane</keyword>
<comment type="similarity">
    <text evidence="2">Belongs to the OmpP1/FadL family.</text>
</comment>
<evidence type="ECO:0000256" key="1">
    <source>
        <dbReference type="ARBA" id="ARBA00004571"/>
    </source>
</evidence>
<evidence type="ECO:0000256" key="7">
    <source>
        <dbReference type="ARBA" id="ARBA00023237"/>
    </source>
</evidence>
<dbReference type="GO" id="GO:0015483">
    <property type="term" value="F:long-chain fatty acid transporting porin activity"/>
    <property type="evidence" value="ECO:0007669"/>
    <property type="project" value="TreeGrafter"/>
</dbReference>
<protein>
    <submittedName>
        <fullName evidence="10">Long-chain fatty acid transport protein</fullName>
    </submittedName>
</protein>
<evidence type="ECO:0000256" key="8">
    <source>
        <dbReference type="SAM" id="MobiDB-lite"/>
    </source>
</evidence>
<dbReference type="PANTHER" id="PTHR35093:SF8">
    <property type="entry name" value="OUTER MEMBRANE PROTEIN NMB0088-RELATED"/>
    <property type="match status" value="1"/>
</dbReference>
<dbReference type="GO" id="GO:0009279">
    <property type="term" value="C:cell outer membrane"/>
    <property type="evidence" value="ECO:0007669"/>
    <property type="project" value="UniProtKB-SubCell"/>
</dbReference>
<feature type="region of interest" description="Disordered" evidence="8">
    <location>
        <begin position="83"/>
        <end position="102"/>
    </location>
</feature>
<evidence type="ECO:0000313" key="11">
    <source>
        <dbReference type="Proteomes" id="UP000295611"/>
    </source>
</evidence>
<dbReference type="OrthoDB" id="19849at2"/>
<keyword evidence="6" id="KW-0472">Membrane</keyword>
<proteinExistence type="inferred from homology"/>
<evidence type="ECO:0000256" key="9">
    <source>
        <dbReference type="SAM" id="SignalP"/>
    </source>
</evidence>
<dbReference type="SUPFAM" id="SSF56935">
    <property type="entry name" value="Porins"/>
    <property type="match status" value="1"/>
</dbReference>
<evidence type="ECO:0000256" key="2">
    <source>
        <dbReference type="ARBA" id="ARBA00008163"/>
    </source>
</evidence>
<feature type="chain" id="PRO_5020745311" evidence="9">
    <location>
        <begin position="26"/>
        <end position="461"/>
    </location>
</feature>
<sequence>MRNRTNAHRAAVAAAIGALSQAALASGYQFDIQSIRAQGSANAGEVEAADPSTLFYNPAALTQLDGTQLTFGIIGVDPHSSFSESSATTGAGQPVSPAGNGGDYAKQAAIPLGYWSHRVDDRMTVGIGLFVPYGAKIGYDGNFAGRYYGQRIDFKSLNINPAVGFQLNEHHSIGFGVSAQYLHVTLDQNQDMLSTAGGVCLAGGGSIAFCSAAASAYAGLPDVRAHIAGDDWGFGFNIGYLYMPDDATRIGLAYRSAIKQKLRGTATFTLPDNLPGGGGSPINAGIQSALANSNAALDITTPESASLSAFHQLTPRWAVMGALNWVRHDRLQSIEINMPTAQIPGRQINYPTAWRNSWSAALGTSYQLDDHWTLRGGYMIDQTPVSSPSNALTLLPDSTRHIFALGTSYRVDAHDTIDVAYSYIKLAQANISDTSNSAAGTLYGSYHTHVNLLGIGCTHRF</sequence>
<evidence type="ECO:0000256" key="4">
    <source>
        <dbReference type="ARBA" id="ARBA00022692"/>
    </source>
</evidence>
<dbReference type="InterPro" id="IPR005017">
    <property type="entry name" value="OMPP1/FadL/TodX"/>
</dbReference>
<comment type="subcellular location">
    <subcellularLocation>
        <location evidence="1">Cell outer membrane</location>
        <topology evidence="1">Multi-pass membrane protein</topology>
    </subcellularLocation>
</comment>
<dbReference type="Proteomes" id="UP000295611">
    <property type="component" value="Unassembled WGS sequence"/>
</dbReference>
<evidence type="ECO:0000256" key="6">
    <source>
        <dbReference type="ARBA" id="ARBA00023136"/>
    </source>
</evidence>
<dbReference type="Gene3D" id="2.40.160.60">
    <property type="entry name" value="Outer membrane protein transport protein (OMPP1/FadL/TodX)"/>
    <property type="match status" value="1"/>
</dbReference>
<evidence type="ECO:0000313" key="10">
    <source>
        <dbReference type="EMBL" id="TDR77864.1"/>
    </source>
</evidence>
<name>A0A4R7B4F2_9NEIS</name>
<gene>
    <name evidence="10" type="ORF">DFP86_109104</name>
</gene>
<keyword evidence="5 9" id="KW-0732">Signal</keyword>
<evidence type="ECO:0000256" key="5">
    <source>
        <dbReference type="ARBA" id="ARBA00022729"/>
    </source>
</evidence>
<organism evidence="10 11">
    <name type="scientific">Paludibacterium purpuratum</name>
    <dbReference type="NCBI Taxonomy" id="1144873"/>
    <lineage>
        <taxon>Bacteria</taxon>
        <taxon>Pseudomonadati</taxon>
        <taxon>Pseudomonadota</taxon>
        <taxon>Betaproteobacteria</taxon>
        <taxon>Neisseriales</taxon>
        <taxon>Chromobacteriaceae</taxon>
        <taxon>Paludibacterium</taxon>
    </lineage>
</organism>
<dbReference type="EMBL" id="SNZP01000009">
    <property type="protein sequence ID" value="TDR77864.1"/>
    <property type="molecule type" value="Genomic_DNA"/>
</dbReference>
<dbReference type="Pfam" id="PF03349">
    <property type="entry name" value="Toluene_X"/>
    <property type="match status" value="1"/>
</dbReference>